<evidence type="ECO:0000313" key="3">
    <source>
        <dbReference type="Proteomes" id="UP001324427"/>
    </source>
</evidence>
<protein>
    <submittedName>
        <fullName evidence="2">Uncharacterized protein</fullName>
    </submittedName>
</protein>
<dbReference type="EMBL" id="JAVFHQ010000015">
    <property type="protein sequence ID" value="KAK4546379.1"/>
    <property type="molecule type" value="Genomic_DNA"/>
</dbReference>
<reference evidence="2 3" key="1">
    <citation type="submission" date="2021-11" db="EMBL/GenBank/DDBJ databases">
        <title>Black yeast isolated from Biological Soil Crust.</title>
        <authorList>
            <person name="Kurbessoian T."/>
        </authorList>
    </citation>
    <scope>NUCLEOTIDE SEQUENCE [LARGE SCALE GENOMIC DNA]</scope>
    <source>
        <strain evidence="2 3">CCFEE 5522</strain>
    </source>
</reference>
<accession>A0AAV9JLJ4</accession>
<name>A0AAV9JLJ4_9PEZI</name>
<proteinExistence type="predicted"/>
<dbReference type="Proteomes" id="UP001324427">
    <property type="component" value="Unassembled WGS sequence"/>
</dbReference>
<keyword evidence="3" id="KW-1185">Reference proteome</keyword>
<organism evidence="2 3">
    <name type="scientific">Oleoguttula mirabilis</name>
    <dbReference type="NCBI Taxonomy" id="1507867"/>
    <lineage>
        <taxon>Eukaryota</taxon>
        <taxon>Fungi</taxon>
        <taxon>Dikarya</taxon>
        <taxon>Ascomycota</taxon>
        <taxon>Pezizomycotina</taxon>
        <taxon>Dothideomycetes</taxon>
        <taxon>Dothideomycetidae</taxon>
        <taxon>Mycosphaerellales</taxon>
        <taxon>Teratosphaeriaceae</taxon>
        <taxon>Oleoguttula</taxon>
    </lineage>
</organism>
<evidence type="ECO:0000313" key="2">
    <source>
        <dbReference type="EMBL" id="KAK4546379.1"/>
    </source>
</evidence>
<feature type="region of interest" description="Disordered" evidence="1">
    <location>
        <begin position="121"/>
        <end position="146"/>
    </location>
</feature>
<evidence type="ECO:0000256" key="1">
    <source>
        <dbReference type="SAM" id="MobiDB-lite"/>
    </source>
</evidence>
<gene>
    <name evidence="2" type="ORF">LTR36_002056</name>
</gene>
<dbReference type="AlphaFoldDB" id="A0AAV9JLJ4"/>
<sequence>MEGEHSCTFNPFQIDMLTDADIFTGDLDALRGDRLLQVAATHTNAEIIDKLEAGHGESAITAEQLRARIHRGITNIAKRDGRPREDVKAEFDAARLVGGVKQRRHVLAGARAQATRVAGLATQQADGGAGTSEENDGEGEVTGGAGGVDSMAGDVGYDALTPSGYCEVQLRQMEVHGLFGPISTAIMDDDVLQLAGRYTIAEIVDHLNEDRPHPVFDTKAITGRVDAAVANMALRKGKAVKDVLAGLEATRLDEGVIKRAKAQAKRKRKPAFPLLGQE</sequence>
<comment type="caution">
    <text evidence="2">The sequence shown here is derived from an EMBL/GenBank/DDBJ whole genome shotgun (WGS) entry which is preliminary data.</text>
</comment>